<dbReference type="Proteomes" id="UP000012589">
    <property type="component" value="Unassembled WGS sequence"/>
</dbReference>
<sequence length="61" mass="6724">MKIEKAELAGKIAKLKSVVPKKTNIPALQGILVRDSYLTASVGRRIEGDINGKLFFQPFSH</sequence>
<dbReference type="EMBL" id="AQFT01000178">
    <property type="protein sequence ID" value="EMZ19073.1"/>
    <property type="molecule type" value="Genomic_DNA"/>
</dbReference>
<name>N1ZY66_9FIRM</name>
<dbReference type="AlphaFoldDB" id="N1ZY66"/>
<dbReference type="HOGENOM" id="CLU_2915642_0_0_9"/>
<proteinExistence type="predicted"/>
<organism evidence="1 2">
    <name type="scientific">Eubacterium plexicaudatum ASF492</name>
    <dbReference type="NCBI Taxonomy" id="1235802"/>
    <lineage>
        <taxon>Bacteria</taxon>
        <taxon>Bacillati</taxon>
        <taxon>Bacillota</taxon>
        <taxon>Clostridia</taxon>
        <taxon>Eubacteriales</taxon>
        <taxon>Eubacteriaceae</taxon>
        <taxon>Eubacterium</taxon>
    </lineage>
</organism>
<accession>N1ZY66</accession>
<dbReference type="PATRIC" id="fig|1235802.3.peg.6029"/>
<keyword evidence="2" id="KW-1185">Reference proteome</keyword>
<dbReference type="STRING" id="1235802.C823_05708"/>
<evidence type="ECO:0000313" key="1">
    <source>
        <dbReference type="EMBL" id="EMZ19073.1"/>
    </source>
</evidence>
<comment type="caution">
    <text evidence="1">The sequence shown here is derived from an EMBL/GenBank/DDBJ whole genome shotgun (WGS) entry which is preliminary data.</text>
</comment>
<evidence type="ECO:0000313" key="2">
    <source>
        <dbReference type="Proteomes" id="UP000012589"/>
    </source>
</evidence>
<protein>
    <submittedName>
        <fullName evidence="1">Uncharacterized protein</fullName>
    </submittedName>
</protein>
<gene>
    <name evidence="1" type="ORF">C823_05708</name>
</gene>
<reference evidence="1 2" key="1">
    <citation type="journal article" date="2014" name="Genome Announc.">
        <title>Draft genome sequences of the altered schaedler flora, a defined bacterial community from gnotobiotic mice.</title>
        <authorList>
            <person name="Wannemuehler M.J."/>
            <person name="Overstreet A.M."/>
            <person name="Ward D.V."/>
            <person name="Phillips G.J."/>
        </authorList>
    </citation>
    <scope>NUCLEOTIDE SEQUENCE [LARGE SCALE GENOMIC DNA]</scope>
    <source>
        <strain evidence="1 2">ASF492</strain>
    </source>
</reference>